<evidence type="ECO:0000313" key="2">
    <source>
        <dbReference type="EMBL" id="JAP61897.1"/>
    </source>
</evidence>
<dbReference type="AlphaFoldDB" id="A0A0V0J8F2"/>
<proteinExistence type="predicted"/>
<dbReference type="EMBL" id="GEEE01001328">
    <property type="protein sequence ID" value="JAP61897.1"/>
    <property type="molecule type" value="Transcribed_RNA"/>
</dbReference>
<evidence type="ECO:0000313" key="1">
    <source>
        <dbReference type="EMBL" id="JAP59681.1"/>
    </source>
</evidence>
<name>A0A0V0J8F2_SCHSO</name>
<reference evidence="2" key="1">
    <citation type="submission" date="2016-01" db="EMBL/GenBank/DDBJ databases">
        <title>Reference transcriptome for the parasite Schistocephalus solidus: insights into the molecular evolution of parasitism.</title>
        <authorList>
            <person name="Hebert F.O."/>
            <person name="Grambauer S."/>
            <person name="Barber I."/>
            <person name="Landry C.R."/>
            <person name="Aubin-Horth N."/>
        </authorList>
    </citation>
    <scope>NUCLEOTIDE SEQUENCE</scope>
</reference>
<sequence>MIETLDVSSSAVSDYLMQNSKVKKPDKCVQHELNENQRVRCSLCLRNSNIPCLKQRSFQDDTVEGKGLRIREATSYSLNVLHTNHHFFSVSSTIFKQHLHEK</sequence>
<gene>
    <name evidence="2" type="primary">RAP2B</name>
    <name evidence="1" type="synonym">SETMR</name>
    <name evidence="2" type="ORF">TR127335</name>
</gene>
<accession>A0A0V0J8F2</accession>
<dbReference type="GO" id="GO:0032259">
    <property type="term" value="P:methylation"/>
    <property type="evidence" value="ECO:0007669"/>
    <property type="project" value="UniProtKB-KW"/>
</dbReference>
<keyword evidence="1" id="KW-0808">Transferase</keyword>
<protein>
    <submittedName>
        <fullName evidence="1">Histone-lysine N-methyltransferase SETMAR</fullName>
    </submittedName>
    <submittedName>
        <fullName evidence="2">Ras-related protein Rap-2b</fullName>
    </submittedName>
</protein>
<dbReference type="EMBL" id="GEEE01003544">
    <property type="protein sequence ID" value="JAP59681.1"/>
    <property type="molecule type" value="Transcribed_RNA"/>
</dbReference>
<organism evidence="2">
    <name type="scientific">Schistocephalus solidus</name>
    <name type="common">Tapeworm</name>
    <dbReference type="NCBI Taxonomy" id="70667"/>
    <lineage>
        <taxon>Eukaryota</taxon>
        <taxon>Metazoa</taxon>
        <taxon>Spiralia</taxon>
        <taxon>Lophotrochozoa</taxon>
        <taxon>Platyhelminthes</taxon>
        <taxon>Cestoda</taxon>
        <taxon>Eucestoda</taxon>
        <taxon>Diphyllobothriidea</taxon>
        <taxon>Diphyllobothriidae</taxon>
        <taxon>Schistocephalus</taxon>
    </lineage>
</organism>
<keyword evidence="1" id="KW-0489">Methyltransferase</keyword>
<dbReference type="GO" id="GO:0008168">
    <property type="term" value="F:methyltransferase activity"/>
    <property type="evidence" value="ECO:0007669"/>
    <property type="project" value="UniProtKB-KW"/>
</dbReference>
<dbReference type="EMBL" id="GEEE01013215">
    <property type="protein sequence ID" value="JAP50010.1"/>
    <property type="molecule type" value="Transcribed_RNA"/>
</dbReference>
<dbReference type="EMBL" id="GEEE01024437">
    <property type="protein sequence ID" value="JAP38788.1"/>
    <property type="molecule type" value="Transcribed_RNA"/>
</dbReference>